<name>A0A0V1BGV8_TRIPS</name>
<feature type="non-terminal residue" evidence="1">
    <location>
        <position position="42"/>
    </location>
</feature>
<accession>A0A0V1BGV8</accession>
<dbReference type="Proteomes" id="UP000054632">
    <property type="component" value="Unassembled WGS sequence"/>
</dbReference>
<evidence type="ECO:0000313" key="1">
    <source>
        <dbReference type="EMBL" id="KRY36145.1"/>
    </source>
</evidence>
<dbReference type="Proteomes" id="UP000054826">
    <property type="component" value="Unassembled WGS sequence"/>
</dbReference>
<protein>
    <submittedName>
        <fullName evidence="1">Uncharacterized protein</fullName>
    </submittedName>
</protein>
<proteinExistence type="predicted"/>
<comment type="caution">
    <text evidence="1">The sequence shown here is derived from an EMBL/GenBank/DDBJ whole genome shotgun (WGS) entry which is preliminary data.</text>
</comment>
<evidence type="ECO:0000313" key="2">
    <source>
        <dbReference type="EMBL" id="KRY95080.1"/>
    </source>
</evidence>
<evidence type="ECO:0000313" key="3">
    <source>
        <dbReference type="Proteomes" id="UP000054632"/>
    </source>
</evidence>
<reference evidence="3 4" key="1">
    <citation type="submission" date="2015-01" db="EMBL/GenBank/DDBJ databases">
        <title>Evolution of Trichinella species and genotypes.</title>
        <authorList>
            <person name="Korhonen P.K."/>
            <person name="Edoardo P."/>
            <person name="Giuseppe L.R."/>
            <person name="Gasser R.B."/>
        </authorList>
    </citation>
    <scope>NUCLEOTIDE SEQUENCE [LARGE SCALE GENOMIC DNA]</scope>
    <source>
        <strain evidence="1">ISS13</strain>
        <strain evidence="2">ISS176</strain>
    </source>
</reference>
<feature type="non-terminal residue" evidence="1">
    <location>
        <position position="1"/>
    </location>
</feature>
<dbReference type="AlphaFoldDB" id="A0A0V1BGV8"/>
<dbReference type="EMBL" id="JYDV01004802">
    <property type="protein sequence ID" value="KRY95080.1"/>
    <property type="molecule type" value="Genomic_DNA"/>
</dbReference>
<organism evidence="1 3">
    <name type="scientific">Trichinella pseudospiralis</name>
    <name type="common">Parasitic roundworm</name>
    <dbReference type="NCBI Taxonomy" id="6337"/>
    <lineage>
        <taxon>Eukaryota</taxon>
        <taxon>Metazoa</taxon>
        <taxon>Ecdysozoa</taxon>
        <taxon>Nematoda</taxon>
        <taxon>Enoplea</taxon>
        <taxon>Dorylaimia</taxon>
        <taxon>Trichinellida</taxon>
        <taxon>Trichinellidae</taxon>
        <taxon>Trichinella</taxon>
    </lineage>
</organism>
<sequence length="42" mass="5094">LVYLPVVMKREEDRSSTTQLAVFPWRLHWSQASRWRVWIAPP</sequence>
<gene>
    <name evidence="1" type="ORF">T4A_1992</name>
    <name evidence="2" type="ORF">T4C_10577</name>
</gene>
<evidence type="ECO:0000313" key="4">
    <source>
        <dbReference type="Proteomes" id="UP000054826"/>
    </source>
</evidence>
<dbReference type="EMBL" id="JYDR01005015">
    <property type="protein sequence ID" value="KRY36145.1"/>
    <property type="molecule type" value="Genomic_DNA"/>
</dbReference>